<evidence type="ECO:0000256" key="6">
    <source>
        <dbReference type="ARBA" id="ARBA00022833"/>
    </source>
</evidence>
<keyword evidence="5" id="KW-0863">Zinc-finger</keyword>
<dbReference type="AlphaFoldDB" id="A0A915KNL2"/>
<dbReference type="GO" id="GO:0003677">
    <property type="term" value="F:DNA binding"/>
    <property type="evidence" value="ECO:0007669"/>
    <property type="project" value="UniProtKB-KW"/>
</dbReference>
<dbReference type="InterPro" id="IPR025717">
    <property type="entry name" value="SAP30_zn-finger"/>
</dbReference>
<dbReference type="GO" id="GO:0003712">
    <property type="term" value="F:transcription coregulator activity"/>
    <property type="evidence" value="ECO:0007669"/>
    <property type="project" value="TreeGrafter"/>
</dbReference>
<proteinExistence type="inferred from homology"/>
<keyword evidence="14" id="KW-1185">Reference proteome</keyword>
<feature type="domain" description="Histone deacetylase complex subunit SAP30 zinc-finger" evidence="12">
    <location>
        <begin position="41"/>
        <end position="95"/>
    </location>
</feature>
<dbReference type="Pfam" id="PF13867">
    <property type="entry name" value="SAP30_Sin3_bdg"/>
    <property type="match status" value="1"/>
</dbReference>
<feature type="domain" description="Histone deacetylase complex subunit SAP30 Sin3 binding" evidence="13">
    <location>
        <begin position="162"/>
        <end position="215"/>
    </location>
</feature>
<evidence type="ECO:0000256" key="2">
    <source>
        <dbReference type="ARBA" id="ARBA00006283"/>
    </source>
</evidence>
<keyword evidence="10" id="KW-0539">Nucleus</keyword>
<dbReference type="InterPro" id="IPR038291">
    <property type="entry name" value="SAP30_C_sf"/>
</dbReference>
<keyword evidence="7" id="KW-0805">Transcription regulation</keyword>
<evidence type="ECO:0000256" key="5">
    <source>
        <dbReference type="ARBA" id="ARBA00022771"/>
    </source>
</evidence>
<dbReference type="WBParaSite" id="nRc.2.0.1.t39347-RA">
    <property type="protein sequence ID" value="nRc.2.0.1.t39347-RA"/>
    <property type="gene ID" value="nRc.2.0.1.g39347"/>
</dbReference>
<comment type="subcellular location">
    <subcellularLocation>
        <location evidence="1">Nucleus</location>
    </subcellularLocation>
</comment>
<dbReference type="Pfam" id="PF13866">
    <property type="entry name" value="zf-SAP30"/>
    <property type="match status" value="1"/>
</dbReference>
<sequence length="233" mass="25903">MHNLRFLEKARQKKAILIGFIVTMDTNIGNNAKFATPASCSTCCLIENSKRCLRTAGSHSYSKRMQKTVKQKRLKFVLDPKADHTLICHYHRQYLITEGKKGSSAAAAAAASAGGVVKKTVNVATTKVECDSEEEDSPNGKASMNDVKKRSSDSITVNFEQLSTSALKRYKKFFKLQLRANMSKSQLAGVIAEHFSNIPVDNEKEIMTYFIYAVKTKKNKLDASSSRYSSIDD</sequence>
<evidence type="ECO:0000256" key="4">
    <source>
        <dbReference type="ARBA" id="ARBA00022723"/>
    </source>
</evidence>
<dbReference type="OMA" id="SDQICCL"/>
<dbReference type="Gene3D" id="3.40.1800.30">
    <property type="match status" value="1"/>
</dbReference>
<reference evidence="15" key="1">
    <citation type="submission" date="2022-11" db="UniProtKB">
        <authorList>
            <consortium name="WormBaseParasite"/>
        </authorList>
    </citation>
    <scope>IDENTIFICATION</scope>
</reference>
<evidence type="ECO:0000256" key="1">
    <source>
        <dbReference type="ARBA" id="ARBA00004123"/>
    </source>
</evidence>
<dbReference type="Proteomes" id="UP000887565">
    <property type="component" value="Unplaced"/>
</dbReference>
<evidence type="ECO:0000256" key="9">
    <source>
        <dbReference type="ARBA" id="ARBA00023163"/>
    </source>
</evidence>
<evidence type="ECO:0000313" key="14">
    <source>
        <dbReference type="Proteomes" id="UP000887565"/>
    </source>
</evidence>
<dbReference type="InterPro" id="IPR025718">
    <property type="entry name" value="SAP30_Sin3-bd"/>
</dbReference>
<evidence type="ECO:0000256" key="3">
    <source>
        <dbReference type="ARBA" id="ARBA00022491"/>
    </source>
</evidence>
<dbReference type="GO" id="GO:0000118">
    <property type="term" value="C:histone deacetylase complex"/>
    <property type="evidence" value="ECO:0007669"/>
    <property type="project" value="TreeGrafter"/>
</dbReference>
<dbReference type="PANTHER" id="PTHR13286:SF6">
    <property type="entry name" value="HISTONE DEACETYLASE COMPLEX SUBUNIT SAP30L-RELATED"/>
    <property type="match status" value="1"/>
</dbReference>
<comment type="similarity">
    <text evidence="2">Belongs to the SAP30 family.</text>
</comment>
<name>A0A915KNL2_ROMCU</name>
<keyword evidence="6" id="KW-0862">Zinc</keyword>
<dbReference type="PANTHER" id="PTHR13286">
    <property type="entry name" value="SAP30"/>
    <property type="match status" value="1"/>
</dbReference>
<evidence type="ECO:0000256" key="11">
    <source>
        <dbReference type="SAM" id="MobiDB-lite"/>
    </source>
</evidence>
<accession>A0A915KNL2</accession>
<keyword evidence="4" id="KW-0479">Metal-binding</keyword>
<dbReference type="GO" id="GO:0006355">
    <property type="term" value="P:regulation of DNA-templated transcription"/>
    <property type="evidence" value="ECO:0007669"/>
    <property type="project" value="TreeGrafter"/>
</dbReference>
<evidence type="ECO:0000256" key="10">
    <source>
        <dbReference type="ARBA" id="ARBA00023242"/>
    </source>
</evidence>
<evidence type="ECO:0000256" key="7">
    <source>
        <dbReference type="ARBA" id="ARBA00023015"/>
    </source>
</evidence>
<feature type="region of interest" description="Disordered" evidence="11">
    <location>
        <begin position="129"/>
        <end position="148"/>
    </location>
</feature>
<evidence type="ECO:0000313" key="15">
    <source>
        <dbReference type="WBParaSite" id="nRc.2.0.1.t39347-RA"/>
    </source>
</evidence>
<dbReference type="GO" id="GO:0008270">
    <property type="term" value="F:zinc ion binding"/>
    <property type="evidence" value="ECO:0007669"/>
    <property type="project" value="UniProtKB-KW"/>
</dbReference>
<evidence type="ECO:0000259" key="13">
    <source>
        <dbReference type="Pfam" id="PF13867"/>
    </source>
</evidence>
<evidence type="ECO:0000259" key="12">
    <source>
        <dbReference type="Pfam" id="PF13866"/>
    </source>
</evidence>
<keyword evidence="8" id="KW-0238">DNA-binding</keyword>
<keyword evidence="3" id="KW-0678">Repressor</keyword>
<organism evidence="14 15">
    <name type="scientific">Romanomermis culicivorax</name>
    <name type="common">Nematode worm</name>
    <dbReference type="NCBI Taxonomy" id="13658"/>
    <lineage>
        <taxon>Eukaryota</taxon>
        <taxon>Metazoa</taxon>
        <taxon>Ecdysozoa</taxon>
        <taxon>Nematoda</taxon>
        <taxon>Enoplea</taxon>
        <taxon>Dorylaimia</taxon>
        <taxon>Mermithida</taxon>
        <taxon>Mermithoidea</taxon>
        <taxon>Mermithidae</taxon>
        <taxon>Romanomermis</taxon>
    </lineage>
</organism>
<protein>
    <submittedName>
        <fullName evidence="15">Histone deacetylase complex subunit SAP30 Sin3 binding domain-containing protein</fullName>
    </submittedName>
</protein>
<evidence type="ECO:0000256" key="8">
    <source>
        <dbReference type="ARBA" id="ARBA00023125"/>
    </source>
</evidence>
<dbReference type="InterPro" id="IPR024145">
    <property type="entry name" value="His_deAcase_SAP30/SAP30L"/>
</dbReference>
<keyword evidence="9" id="KW-0804">Transcription</keyword>
<dbReference type="Gene3D" id="6.10.160.20">
    <property type="match status" value="1"/>
</dbReference>